<dbReference type="EMBL" id="JAATJC010000001">
    <property type="protein sequence ID" value="NJC06406.1"/>
    <property type="molecule type" value="Genomic_DNA"/>
</dbReference>
<comment type="similarity">
    <text evidence="6">Belongs to the TVP38/TMEM64 family.</text>
</comment>
<comment type="caution">
    <text evidence="8">The sequence shown here is derived from an EMBL/GenBank/DDBJ whole genome shotgun (WGS) entry which is preliminary data.</text>
</comment>
<feature type="domain" description="VTT" evidence="7">
    <location>
        <begin position="45"/>
        <end position="151"/>
    </location>
</feature>
<dbReference type="AlphaFoldDB" id="A0A7X5Y7F1"/>
<comment type="subcellular location">
    <subcellularLocation>
        <location evidence="1 6">Cell membrane</location>
        <topology evidence="1 6">Multi-pass membrane protein</topology>
    </subcellularLocation>
</comment>
<evidence type="ECO:0000256" key="6">
    <source>
        <dbReference type="RuleBase" id="RU366058"/>
    </source>
</evidence>
<organism evidence="8 9">
    <name type="scientific">Sphingomonas kaistensis</name>
    <dbReference type="NCBI Taxonomy" id="298708"/>
    <lineage>
        <taxon>Bacteria</taxon>
        <taxon>Pseudomonadati</taxon>
        <taxon>Pseudomonadota</taxon>
        <taxon>Alphaproteobacteria</taxon>
        <taxon>Sphingomonadales</taxon>
        <taxon>Sphingomonadaceae</taxon>
        <taxon>Sphingomonas</taxon>
    </lineage>
</organism>
<evidence type="ECO:0000313" key="8">
    <source>
        <dbReference type="EMBL" id="NJC06406.1"/>
    </source>
</evidence>
<dbReference type="InterPro" id="IPR015414">
    <property type="entry name" value="TMEM64"/>
</dbReference>
<proteinExistence type="inferred from homology"/>
<dbReference type="PANTHER" id="PTHR12677">
    <property type="entry name" value="GOLGI APPARATUS MEMBRANE PROTEIN TVP38-RELATED"/>
    <property type="match status" value="1"/>
</dbReference>
<name>A0A7X5Y7F1_9SPHN</name>
<evidence type="ECO:0000256" key="2">
    <source>
        <dbReference type="ARBA" id="ARBA00022475"/>
    </source>
</evidence>
<keyword evidence="3 6" id="KW-0812">Transmembrane</keyword>
<dbReference type="RefSeq" id="WP_168069598.1">
    <property type="nucleotide sequence ID" value="NZ_JAATJC010000001.1"/>
</dbReference>
<evidence type="ECO:0000256" key="5">
    <source>
        <dbReference type="ARBA" id="ARBA00023136"/>
    </source>
</evidence>
<keyword evidence="5 6" id="KW-0472">Membrane</keyword>
<dbReference type="Pfam" id="PF09335">
    <property type="entry name" value="VTT_dom"/>
    <property type="match status" value="1"/>
</dbReference>
<feature type="transmembrane region" description="Helical" evidence="6">
    <location>
        <begin position="57"/>
        <end position="78"/>
    </location>
</feature>
<keyword evidence="2 6" id="KW-1003">Cell membrane</keyword>
<evidence type="ECO:0000313" key="9">
    <source>
        <dbReference type="Proteomes" id="UP000558192"/>
    </source>
</evidence>
<dbReference type="PANTHER" id="PTHR12677:SF59">
    <property type="entry name" value="GOLGI APPARATUS MEMBRANE PROTEIN TVP38-RELATED"/>
    <property type="match status" value="1"/>
</dbReference>
<comment type="caution">
    <text evidence="6">Lacks conserved residue(s) required for the propagation of feature annotation.</text>
</comment>
<sequence length="160" mass="16428">MELAALHLQLAPLLPAIGGTVGGALLLYLLATTLTACSIPGMIIPMSLTGGLLLGPWLAVLTVATGAMTGSLFLFALTRRFGAERLRRRFGSRLEPFEERLTRLGPYAVAALRVAGAPGPLITAGAALTSMKRTPFALATLIGLLPSVVLAAASPGLILG</sequence>
<protein>
    <recommendedName>
        <fullName evidence="6">TVP38/TMEM64 family membrane protein</fullName>
    </recommendedName>
</protein>
<feature type="transmembrane region" description="Helical" evidence="6">
    <location>
        <begin position="136"/>
        <end position="158"/>
    </location>
</feature>
<gene>
    <name evidence="8" type="ORF">GGQ97_002199</name>
</gene>
<keyword evidence="9" id="KW-1185">Reference proteome</keyword>
<reference evidence="8 9" key="1">
    <citation type="submission" date="2020-03" db="EMBL/GenBank/DDBJ databases">
        <title>Genomic Encyclopedia of Type Strains, Phase IV (KMG-IV): sequencing the most valuable type-strain genomes for metagenomic binning, comparative biology and taxonomic classification.</title>
        <authorList>
            <person name="Goeker M."/>
        </authorList>
    </citation>
    <scope>NUCLEOTIDE SEQUENCE [LARGE SCALE GENOMIC DNA]</scope>
    <source>
        <strain evidence="8 9">DSM 16846</strain>
    </source>
</reference>
<keyword evidence="4 6" id="KW-1133">Transmembrane helix</keyword>
<evidence type="ECO:0000259" key="7">
    <source>
        <dbReference type="Pfam" id="PF09335"/>
    </source>
</evidence>
<accession>A0A7X5Y7F1</accession>
<dbReference type="InterPro" id="IPR032816">
    <property type="entry name" value="VTT_dom"/>
</dbReference>
<dbReference type="GO" id="GO:0005886">
    <property type="term" value="C:plasma membrane"/>
    <property type="evidence" value="ECO:0007669"/>
    <property type="project" value="UniProtKB-SubCell"/>
</dbReference>
<dbReference type="Proteomes" id="UP000558192">
    <property type="component" value="Unassembled WGS sequence"/>
</dbReference>
<evidence type="ECO:0000256" key="1">
    <source>
        <dbReference type="ARBA" id="ARBA00004651"/>
    </source>
</evidence>
<evidence type="ECO:0000256" key="4">
    <source>
        <dbReference type="ARBA" id="ARBA00022989"/>
    </source>
</evidence>
<evidence type="ECO:0000256" key="3">
    <source>
        <dbReference type="ARBA" id="ARBA00022692"/>
    </source>
</evidence>